<sequence length="59" mass="6895">MKKLYFNFQLNKILLHVFDNIIQVTHCNKESYYRQGSTQVSSVVYLEDSISGEILTPLK</sequence>
<dbReference type="EMBL" id="UINC01075846">
    <property type="protein sequence ID" value="SVC14433.1"/>
    <property type="molecule type" value="Genomic_DNA"/>
</dbReference>
<reference evidence="1" key="1">
    <citation type="submission" date="2018-05" db="EMBL/GenBank/DDBJ databases">
        <authorList>
            <person name="Lanie J.A."/>
            <person name="Ng W.-L."/>
            <person name="Kazmierczak K.M."/>
            <person name="Andrzejewski T.M."/>
            <person name="Davidsen T.M."/>
            <person name="Wayne K.J."/>
            <person name="Tettelin H."/>
            <person name="Glass J.I."/>
            <person name="Rusch D."/>
            <person name="Podicherti R."/>
            <person name="Tsui H.-C.T."/>
            <person name="Winkler M.E."/>
        </authorList>
    </citation>
    <scope>NUCLEOTIDE SEQUENCE</scope>
</reference>
<dbReference type="AlphaFoldDB" id="A0A382JT78"/>
<evidence type="ECO:0000313" key="1">
    <source>
        <dbReference type="EMBL" id="SVC14433.1"/>
    </source>
</evidence>
<name>A0A382JT78_9ZZZZ</name>
<gene>
    <name evidence="1" type="ORF">METZ01_LOCUS267287</name>
</gene>
<protein>
    <submittedName>
        <fullName evidence="1">Uncharacterized protein</fullName>
    </submittedName>
</protein>
<organism evidence="1">
    <name type="scientific">marine metagenome</name>
    <dbReference type="NCBI Taxonomy" id="408172"/>
    <lineage>
        <taxon>unclassified sequences</taxon>
        <taxon>metagenomes</taxon>
        <taxon>ecological metagenomes</taxon>
    </lineage>
</organism>
<accession>A0A382JT78</accession>
<proteinExistence type="predicted"/>